<proteinExistence type="predicted"/>
<organism evidence="2 3">
    <name type="scientific">Paenibacillus zeisoli</name>
    <dbReference type="NCBI Taxonomy" id="2496267"/>
    <lineage>
        <taxon>Bacteria</taxon>
        <taxon>Bacillati</taxon>
        <taxon>Bacillota</taxon>
        <taxon>Bacilli</taxon>
        <taxon>Bacillales</taxon>
        <taxon>Paenibacillaceae</taxon>
        <taxon>Paenibacillus</taxon>
    </lineage>
</organism>
<dbReference type="AlphaFoldDB" id="A0A3S1DXK2"/>
<dbReference type="Proteomes" id="UP000272464">
    <property type="component" value="Unassembled WGS sequence"/>
</dbReference>
<dbReference type="SUPFAM" id="SSF50998">
    <property type="entry name" value="Quinoprotein alcohol dehydrogenase-like"/>
    <property type="match status" value="1"/>
</dbReference>
<accession>A0A3S1DXK2</accession>
<dbReference type="OrthoDB" id="2604298at2"/>
<dbReference type="Gene3D" id="2.60.40.1080">
    <property type="match status" value="1"/>
</dbReference>
<gene>
    <name evidence="2" type="ORF">EJP77_09865</name>
</gene>
<keyword evidence="3" id="KW-1185">Reference proteome</keyword>
<sequence length="482" mass="52213">MAYYPLSILFIKRRIIVKVNMRTRVRKGLLYGFMGLLMGISSLPGQVSADSSSPEIVWQKEAGDEQIQLTGILESSNHQLSIGGLNGVRSGYADQGYQAFLSRWDDQGNLTWSRNITLDNPIGDKPVIISDVTPTKDGGYLIYGEYQSFFYRYNQVFLAKADRNGEVLWAKNFSMGSFKGLSSVVEGADGSLVFATTLSYAGQVHFIPSQVGRMNASSGQIEWTNKSSEDSGFAGDFAATNADVTPEGDIIVSGNIEGAVKLWKLSQSGELLWSKPLQLPGQVKAVNDGYLVISPPNYYGATQIEILKLDKAGNKQWRLPYDIGKVNQVTENEDGYLLAAARGLFQIDASGKLLWSKDLGKKVAKSIQIGSQDIYAVAGNKLVKLVAANSGGSDNPGDPVSSIKFDSEEYSISRGDTFDTVVTWYDQNGQAVNVSSSATYSSSRPDVLTIDAHGNITAISRGTAVITAKYGNQTVSALVNVY</sequence>
<reference evidence="2 3" key="1">
    <citation type="submission" date="2018-12" db="EMBL/GenBank/DDBJ databases">
        <authorList>
            <person name="Sun L."/>
            <person name="Chen Z."/>
        </authorList>
    </citation>
    <scope>NUCLEOTIDE SEQUENCE [LARGE SCALE GENOMIC DNA]</scope>
    <source>
        <strain evidence="2 3">3-5-3</strain>
    </source>
</reference>
<dbReference type="InterPro" id="IPR003343">
    <property type="entry name" value="Big_2"/>
</dbReference>
<dbReference type="SMART" id="SM00635">
    <property type="entry name" value="BID_2"/>
    <property type="match status" value="1"/>
</dbReference>
<comment type="caution">
    <text evidence="2">The sequence shown here is derived from an EMBL/GenBank/DDBJ whole genome shotgun (WGS) entry which is preliminary data.</text>
</comment>
<evidence type="ECO:0000313" key="3">
    <source>
        <dbReference type="Proteomes" id="UP000272464"/>
    </source>
</evidence>
<dbReference type="PANTHER" id="PTHR42754">
    <property type="entry name" value="ENDOGLUCANASE"/>
    <property type="match status" value="1"/>
</dbReference>
<evidence type="ECO:0000259" key="1">
    <source>
        <dbReference type="SMART" id="SM00635"/>
    </source>
</evidence>
<dbReference type="Pfam" id="PF22359">
    <property type="entry name" value="Big-like"/>
    <property type="match status" value="1"/>
</dbReference>
<dbReference type="InterPro" id="IPR011047">
    <property type="entry name" value="Quinoprotein_ADH-like_sf"/>
</dbReference>
<evidence type="ECO:0000313" key="2">
    <source>
        <dbReference type="EMBL" id="RUT31688.1"/>
    </source>
</evidence>
<dbReference type="EMBL" id="RZNX01000003">
    <property type="protein sequence ID" value="RUT31688.1"/>
    <property type="molecule type" value="Genomic_DNA"/>
</dbReference>
<feature type="domain" description="BIG2" evidence="1">
    <location>
        <begin position="399"/>
        <end position="480"/>
    </location>
</feature>
<dbReference type="PANTHER" id="PTHR42754:SF1">
    <property type="entry name" value="LIPOPROTEIN"/>
    <property type="match status" value="1"/>
</dbReference>
<name>A0A3S1DXK2_9BACL</name>
<dbReference type="InterPro" id="IPR054604">
    <property type="entry name" value="SbsC_Big-like"/>
</dbReference>
<protein>
    <recommendedName>
        <fullName evidence="1">BIG2 domain-containing protein</fullName>
    </recommendedName>
</protein>